<evidence type="ECO:0000313" key="4">
    <source>
        <dbReference type="Proteomes" id="UP000542742"/>
    </source>
</evidence>
<dbReference type="SUPFAM" id="SSF53474">
    <property type="entry name" value="alpha/beta-Hydrolases"/>
    <property type="match status" value="1"/>
</dbReference>
<accession>A0A7W7G2C7</accession>
<protein>
    <submittedName>
        <fullName evidence="3">Putative alpha/beta hydrolase family esterase/SAM-dependent methyltransferase</fullName>
    </submittedName>
</protein>
<dbReference type="Proteomes" id="UP000542742">
    <property type="component" value="Unassembled WGS sequence"/>
</dbReference>
<keyword evidence="3" id="KW-0378">Hydrolase</keyword>
<organism evidence="3 4">
    <name type="scientific">Paractinoplanes abujensis</name>
    <dbReference type="NCBI Taxonomy" id="882441"/>
    <lineage>
        <taxon>Bacteria</taxon>
        <taxon>Bacillati</taxon>
        <taxon>Actinomycetota</taxon>
        <taxon>Actinomycetes</taxon>
        <taxon>Micromonosporales</taxon>
        <taxon>Micromonosporaceae</taxon>
        <taxon>Paractinoplanes</taxon>
    </lineage>
</organism>
<dbReference type="InterPro" id="IPR041698">
    <property type="entry name" value="Methyltransf_25"/>
</dbReference>
<reference evidence="3 4" key="1">
    <citation type="submission" date="2020-08" db="EMBL/GenBank/DDBJ databases">
        <title>Sequencing the genomes of 1000 actinobacteria strains.</title>
        <authorList>
            <person name="Klenk H.-P."/>
        </authorList>
    </citation>
    <scope>NUCLEOTIDE SEQUENCE [LARGE SCALE GENOMIC DNA]</scope>
    <source>
        <strain evidence="3 4">DSM 45518</strain>
    </source>
</reference>
<dbReference type="AlphaFoldDB" id="A0A7W7G2C7"/>
<feature type="region of interest" description="Disordered" evidence="1">
    <location>
        <begin position="139"/>
        <end position="171"/>
    </location>
</feature>
<dbReference type="GO" id="GO:0032259">
    <property type="term" value="P:methylation"/>
    <property type="evidence" value="ECO:0007669"/>
    <property type="project" value="UniProtKB-KW"/>
</dbReference>
<evidence type="ECO:0000256" key="1">
    <source>
        <dbReference type="SAM" id="MobiDB-lite"/>
    </source>
</evidence>
<evidence type="ECO:0000259" key="2">
    <source>
        <dbReference type="Pfam" id="PF13649"/>
    </source>
</evidence>
<evidence type="ECO:0000313" key="3">
    <source>
        <dbReference type="EMBL" id="MBB4693637.1"/>
    </source>
</evidence>
<dbReference type="InterPro" id="IPR029063">
    <property type="entry name" value="SAM-dependent_MTases_sf"/>
</dbReference>
<dbReference type="GO" id="GO:0008168">
    <property type="term" value="F:methyltransferase activity"/>
    <property type="evidence" value="ECO:0007669"/>
    <property type="project" value="UniProtKB-KW"/>
</dbReference>
<dbReference type="Pfam" id="PF13649">
    <property type="entry name" value="Methyltransf_25"/>
    <property type="match status" value="1"/>
</dbReference>
<dbReference type="EMBL" id="JACHMF010000001">
    <property type="protein sequence ID" value="MBB4693637.1"/>
    <property type="molecule type" value="Genomic_DNA"/>
</dbReference>
<gene>
    <name evidence="3" type="ORF">BKA14_003785</name>
</gene>
<keyword evidence="3" id="KW-0808">Transferase</keyword>
<keyword evidence="4" id="KW-1185">Reference proteome</keyword>
<dbReference type="Gene3D" id="3.40.50.150">
    <property type="entry name" value="Vaccinia Virus protein VP39"/>
    <property type="match status" value="1"/>
</dbReference>
<feature type="domain" description="Methyltransferase" evidence="2">
    <location>
        <begin position="212"/>
        <end position="286"/>
    </location>
</feature>
<keyword evidence="3" id="KW-0489">Methyltransferase</keyword>
<dbReference type="Gene3D" id="3.40.50.1820">
    <property type="entry name" value="alpha/beta hydrolase"/>
    <property type="match status" value="1"/>
</dbReference>
<dbReference type="InterPro" id="IPR029058">
    <property type="entry name" value="AB_hydrolase_fold"/>
</dbReference>
<proteinExistence type="predicted"/>
<dbReference type="SUPFAM" id="SSF53335">
    <property type="entry name" value="S-adenosyl-L-methionine-dependent methyltransferases"/>
    <property type="match status" value="1"/>
</dbReference>
<sequence>MTRFLVVPGRGVPSADHWSRAWVDGYPEFSWAPEPPGPPVDVAGRVAALHAAISADDEPAVLVAHGAGCLIVAAWAAAHAGPVSAALLVTPPWAPDGADGPRRRLPFRSILVASRDDPMATFEQFRAYAEDWGSELVDAGPAGHLDSKSGSGPWPAGERLARSLSGPVPRNPAQVFGEVPGEYDRVRPAYPLTLVDDVLSYGPSGPGGRRALEVGAGTGRATVPFAAAGMPIVVVEPDDAMADVLERRVSSLAGVDVVRDSFEGFRSDEKFGLLFSAEAWHWTRPGTRWSQAADLLADGATLALFWNTERIAEPGLRTSMLEVLARHAPAVVVNDEAVTADQVWHRWPGDELSQLAGFEGRTSRHYLSRRSVAARDYLGLTRTRSQFRMLPPPVRRDVLAGLTQLFADEVPLEVHTTLLLARRSLRGPDLQGGRRAEESAGERH</sequence>
<dbReference type="GO" id="GO:0016787">
    <property type="term" value="F:hydrolase activity"/>
    <property type="evidence" value="ECO:0007669"/>
    <property type="project" value="UniProtKB-KW"/>
</dbReference>
<dbReference type="RefSeq" id="WP_184952229.1">
    <property type="nucleotide sequence ID" value="NZ_BOMC01000056.1"/>
</dbReference>
<comment type="caution">
    <text evidence="3">The sequence shown here is derived from an EMBL/GenBank/DDBJ whole genome shotgun (WGS) entry which is preliminary data.</text>
</comment>
<dbReference type="InterPro" id="IPR010662">
    <property type="entry name" value="RBBP9/YdeN"/>
</dbReference>
<name>A0A7W7G2C7_9ACTN</name>
<dbReference type="Pfam" id="PF06821">
    <property type="entry name" value="Ser_hydrolase"/>
    <property type="match status" value="1"/>
</dbReference>